<feature type="region of interest" description="Disordered" evidence="1">
    <location>
        <begin position="1"/>
        <end position="35"/>
    </location>
</feature>
<keyword evidence="3" id="KW-1185">Reference proteome</keyword>
<protein>
    <submittedName>
        <fullName evidence="2">Uncharacterized protein</fullName>
    </submittedName>
</protein>
<organism evidence="2 3">
    <name type="scientific">Trichonephila inaurata madagascariensis</name>
    <dbReference type="NCBI Taxonomy" id="2747483"/>
    <lineage>
        <taxon>Eukaryota</taxon>
        <taxon>Metazoa</taxon>
        <taxon>Ecdysozoa</taxon>
        <taxon>Arthropoda</taxon>
        <taxon>Chelicerata</taxon>
        <taxon>Arachnida</taxon>
        <taxon>Araneae</taxon>
        <taxon>Araneomorphae</taxon>
        <taxon>Entelegynae</taxon>
        <taxon>Araneoidea</taxon>
        <taxon>Nephilidae</taxon>
        <taxon>Trichonephila</taxon>
        <taxon>Trichonephila inaurata</taxon>
    </lineage>
</organism>
<evidence type="ECO:0000313" key="3">
    <source>
        <dbReference type="Proteomes" id="UP000886998"/>
    </source>
</evidence>
<sequence>MSSMPVWKNPSNKNSTFQQRHSQYDKDQEKSGAMNNCETLQSGKIIRTECIVGSIQLKSIPFNYDRRRTERKRGLYSEARTRTHFRVEF</sequence>
<reference evidence="2" key="1">
    <citation type="submission" date="2020-08" db="EMBL/GenBank/DDBJ databases">
        <title>Multicomponent nature underlies the extraordinary mechanical properties of spider dragline silk.</title>
        <authorList>
            <person name="Kono N."/>
            <person name="Nakamura H."/>
            <person name="Mori M."/>
            <person name="Yoshida Y."/>
            <person name="Ohtoshi R."/>
            <person name="Malay A.D."/>
            <person name="Moran D.A.P."/>
            <person name="Tomita M."/>
            <person name="Numata K."/>
            <person name="Arakawa K."/>
        </authorList>
    </citation>
    <scope>NUCLEOTIDE SEQUENCE</scope>
</reference>
<gene>
    <name evidence="2" type="ORF">TNIN_116411</name>
</gene>
<feature type="compositionally biased region" description="Polar residues" evidence="1">
    <location>
        <begin position="1"/>
        <end position="21"/>
    </location>
</feature>
<evidence type="ECO:0000313" key="2">
    <source>
        <dbReference type="EMBL" id="GFY69555.1"/>
    </source>
</evidence>
<dbReference type="EMBL" id="BMAV01017705">
    <property type="protein sequence ID" value="GFY69555.1"/>
    <property type="molecule type" value="Genomic_DNA"/>
</dbReference>
<comment type="caution">
    <text evidence="2">The sequence shown here is derived from an EMBL/GenBank/DDBJ whole genome shotgun (WGS) entry which is preliminary data.</text>
</comment>
<proteinExistence type="predicted"/>
<dbReference type="Proteomes" id="UP000886998">
    <property type="component" value="Unassembled WGS sequence"/>
</dbReference>
<accession>A0A8X6YET4</accession>
<name>A0A8X6YET4_9ARAC</name>
<dbReference type="AlphaFoldDB" id="A0A8X6YET4"/>
<evidence type="ECO:0000256" key="1">
    <source>
        <dbReference type="SAM" id="MobiDB-lite"/>
    </source>
</evidence>